<feature type="binding site" evidence="17">
    <location>
        <position position="411"/>
    </location>
    <ligand>
        <name>Mg(2+)</name>
        <dbReference type="ChEBI" id="CHEBI:18420"/>
    </ligand>
</feature>
<proteinExistence type="inferred from homology"/>
<dbReference type="InterPro" id="IPR004887">
    <property type="entry name" value="GSH_synth_subst-bd"/>
</dbReference>
<evidence type="ECO:0000256" key="12">
    <source>
        <dbReference type="ARBA" id="ARBA00022842"/>
    </source>
</evidence>
<evidence type="ECO:0000256" key="4">
    <source>
        <dbReference type="ARBA" id="ARBA00012214"/>
    </source>
</evidence>
<feature type="binding site" evidence="16">
    <location>
        <position position="418"/>
    </location>
    <ligand>
        <name>ATP</name>
        <dbReference type="ChEBI" id="CHEBI:30616"/>
    </ligand>
</feature>
<dbReference type="InterPro" id="IPR014049">
    <property type="entry name" value="Glutathione_synthase_N_euk"/>
</dbReference>
<dbReference type="InterPro" id="IPR014042">
    <property type="entry name" value="Glutathione_synthase_a-hlx"/>
</dbReference>
<organism evidence="19 20">
    <name type="scientific">Cnephaeus nilssonii</name>
    <name type="common">Northern bat</name>
    <name type="synonym">Eptesicus nilssonii</name>
    <dbReference type="NCBI Taxonomy" id="3371016"/>
    <lineage>
        <taxon>Eukaryota</taxon>
        <taxon>Metazoa</taxon>
        <taxon>Chordata</taxon>
        <taxon>Craniata</taxon>
        <taxon>Vertebrata</taxon>
        <taxon>Euteleostomi</taxon>
        <taxon>Mammalia</taxon>
        <taxon>Eutheria</taxon>
        <taxon>Laurasiatheria</taxon>
        <taxon>Chiroptera</taxon>
        <taxon>Yangochiroptera</taxon>
        <taxon>Vespertilionidae</taxon>
        <taxon>Cnephaeus</taxon>
    </lineage>
</organism>
<dbReference type="GO" id="GO:0043295">
    <property type="term" value="F:glutathione binding"/>
    <property type="evidence" value="ECO:0007669"/>
    <property type="project" value="UniProtKB-UniRule"/>
</dbReference>
<dbReference type="Pfam" id="PF03917">
    <property type="entry name" value="GSH_synth_ATP"/>
    <property type="match status" value="1"/>
</dbReference>
<reference evidence="19" key="1">
    <citation type="submission" date="2023-06" db="EMBL/GenBank/DDBJ databases">
        <title>Reference genome for the Northern bat (Eptesicus nilssonii), a most northern bat species.</title>
        <authorList>
            <person name="Laine V.N."/>
            <person name="Pulliainen A.T."/>
            <person name="Lilley T.M."/>
        </authorList>
    </citation>
    <scope>NUCLEOTIDE SEQUENCE</scope>
    <source>
        <strain evidence="19">BLF_Eptnil</strain>
        <tissue evidence="19">Kidney</tissue>
    </source>
</reference>
<dbReference type="NCBIfam" id="TIGR01986">
    <property type="entry name" value="glut_syn_euk"/>
    <property type="match status" value="1"/>
</dbReference>
<dbReference type="Proteomes" id="UP001177744">
    <property type="component" value="Unassembled WGS sequence"/>
</dbReference>
<protein>
    <recommendedName>
        <fullName evidence="5 15">Glutathione synthetase</fullName>
        <shortName evidence="15">GSH-S</shortName>
        <ecNumber evidence="4 15">6.3.2.3</ecNumber>
    </recommendedName>
</protein>
<dbReference type="PIRSF" id="PIRSF001558">
    <property type="entry name" value="GSHase"/>
    <property type="match status" value="1"/>
</dbReference>
<evidence type="ECO:0000256" key="3">
    <source>
        <dbReference type="ARBA" id="ARBA00011738"/>
    </source>
</evidence>
<dbReference type="GO" id="GO:0005524">
    <property type="term" value="F:ATP binding"/>
    <property type="evidence" value="ECO:0007669"/>
    <property type="project" value="UniProtKB-UniRule"/>
</dbReference>
<feature type="binding site" evidence="16">
    <location>
        <position position="493"/>
    </location>
    <ligand>
        <name>substrate</name>
    </ligand>
</feature>
<comment type="cofactor">
    <cofactor evidence="15 17">
        <name>Mg(2+)</name>
        <dbReference type="ChEBI" id="CHEBI:18420"/>
    </cofactor>
    <text evidence="15 17">Binds 1 Mg(2+) ion per subunit.</text>
</comment>
<keyword evidence="13" id="KW-0007">Acetylation</keyword>
<keyword evidence="8 15" id="KW-0317">Glutathione biosynthesis</keyword>
<keyword evidence="7 15" id="KW-0436">Ligase</keyword>
<name>A0AA40HV30_CNENI</name>
<dbReference type="GO" id="GO:0005829">
    <property type="term" value="C:cytosol"/>
    <property type="evidence" value="ECO:0007669"/>
    <property type="project" value="TreeGrafter"/>
</dbReference>
<evidence type="ECO:0000256" key="13">
    <source>
        <dbReference type="ARBA" id="ARBA00022990"/>
    </source>
</evidence>
<feature type="binding site" evidence="17">
    <location>
        <position position="178"/>
    </location>
    <ligand>
        <name>Mg(2+)</name>
        <dbReference type="ChEBI" id="CHEBI:18420"/>
    </ligand>
</feature>
<dbReference type="CDD" id="cd00228">
    <property type="entry name" value="eu-GS"/>
    <property type="match status" value="1"/>
</dbReference>
<keyword evidence="11 15" id="KW-0067">ATP-binding</keyword>
<evidence type="ECO:0000256" key="17">
    <source>
        <dbReference type="PIRSR" id="PIRSR001558-2"/>
    </source>
</evidence>
<feature type="binding site" evidence="16">
    <location>
        <position position="337"/>
    </location>
    <ligand>
        <name>ATP</name>
        <dbReference type="ChEBI" id="CHEBI:30616"/>
    </ligand>
</feature>
<evidence type="ECO:0000256" key="6">
    <source>
        <dbReference type="ARBA" id="ARBA00022553"/>
    </source>
</evidence>
<dbReference type="Gene3D" id="3.30.1490.50">
    <property type="match status" value="1"/>
</dbReference>
<comment type="subunit">
    <text evidence="3">Homodimer.</text>
</comment>
<dbReference type="SUPFAM" id="SSF52440">
    <property type="entry name" value="PreATP-grasp domain"/>
    <property type="match status" value="1"/>
</dbReference>
<dbReference type="FunFam" id="3.30.1490.50:FF:000001">
    <property type="entry name" value="Glutathione synthetase"/>
    <property type="match status" value="1"/>
</dbReference>
<accession>A0AA40HV30</accession>
<evidence type="ECO:0000256" key="11">
    <source>
        <dbReference type="ARBA" id="ARBA00022840"/>
    </source>
</evidence>
<comment type="catalytic activity">
    <reaction evidence="14">
        <text>gamma-L-glutamyl-L-cysteine + glycine + ATP = glutathione + ADP + phosphate + H(+)</text>
        <dbReference type="Rhea" id="RHEA:13557"/>
        <dbReference type="ChEBI" id="CHEBI:15378"/>
        <dbReference type="ChEBI" id="CHEBI:30616"/>
        <dbReference type="ChEBI" id="CHEBI:43474"/>
        <dbReference type="ChEBI" id="CHEBI:57305"/>
        <dbReference type="ChEBI" id="CHEBI:57925"/>
        <dbReference type="ChEBI" id="CHEBI:58173"/>
        <dbReference type="ChEBI" id="CHEBI:456216"/>
        <dbReference type="EC" id="6.3.2.3"/>
    </reaction>
    <physiologicalReaction direction="left-to-right" evidence="14">
        <dbReference type="Rhea" id="RHEA:13558"/>
    </physiologicalReaction>
</comment>
<dbReference type="Pfam" id="PF03199">
    <property type="entry name" value="GSH_synthase"/>
    <property type="match status" value="1"/>
</dbReference>
<dbReference type="InterPro" id="IPR014709">
    <property type="entry name" value="Glutathione_synthase_C_euk"/>
</dbReference>
<evidence type="ECO:0000256" key="7">
    <source>
        <dbReference type="ARBA" id="ARBA00022598"/>
    </source>
</evidence>
<evidence type="ECO:0000313" key="19">
    <source>
        <dbReference type="EMBL" id="KAK1337422.1"/>
    </source>
</evidence>
<feature type="binding site" evidence="16">
    <location>
        <begin position="441"/>
        <end position="444"/>
    </location>
    <ligand>
        <name>ATP</name>
        <dbReference type="ChEBI" id="CHEBI:30616"/>
    </ligand>
</feature>
<keyword evidence="10 15" id="KW-0547">Nucleotide-binding</keyword>
<evidence type="ECO:0000259" key="18">
    <source>
        <dbReference type="Pfam" id="PF03199"/>
    </source>
</evidence>
<dbReference type="EC" id="6.3.2.3" evidence="4 15"/>
<dbReference type="Gene3D" id="3.30.470.20">
    <property type="entry name" value="ATP-grasp fold, B domain"/>
    <property type="match status" value="1"/>
</dbReference>
<feature type="binding site" evidence="16">
    <location>
        <position position="468"/>
    </location>
    <ligand>
        <name>ATP</name>
        <dbReference type="ChEBI" id="CHEBI:30616"/>
    </ligand>
</feature>
<evidence type="ECO:0000256" key="2">
    <source>
        <dbReference type="ARBA" id="ARBA00010385"/>
    </source>
</evidence>
<comment type="pathway">
    <text evidence="1 15">Sulfur metabolism; glutathione biosynthesis; glutathione from L-cysteine and L-glutamate: step 2/2.</text>
</comment>
<evidence type="ECO:0000256" key="14">
    <source>
        <dbReference type="ARBA" id="ARBA00048871"/>
    </source>
</evidence>
<comment type="caution">
    <text evidence="19">The sequence shown here is derived from an EMBL/GenBank/DDBJ whole genome shotgun (WGS) entry which is preliminary data.</text>
</comment>
<evidence type="ECO:0000256" key="16">
    <source>
        <dbReference type="PIRSR" id="PIRSR001558-1"/>
    </source>
</evidence>
<dbReference type="GO" id="GO:0004363">
    <property type="term" value="F:glutathione synthase activity"/>
    <property type="evidence" value="ECO:0007669"/>
    <property type="project" value="UniProtKB-UniRule"/>
</dbReference>
<dbReference type="AlphaFoldDB" id="A0AA40HV30"/>
<dbReference type="Gene3D" id="3.30.1490.80">
    <property type="match status" value="1"/>
</dbReference>
<feature type="binding site" evidence="16">
    <location>
        <position position="495"/>
    </location>
    <ligand>
        <name>ATP</name>
        <dbReference type="ChEBI" id="CHEBI:30616"/>
    </ligand>
</feature>
<dbReference type="GO" id="GO:0000287">
    <property type="term" value="F:magnesium ion binding"/>
    <property type="evidence" value="ECO:0007669"/>
    <property type="project" value="UniProtKB-UniRule"/>
</dbReference>
<dbReference type="Gene3D" id="3.40.50.1760">
    <property type="entry name" value="Glutathione synthase, substrate-binding domain superfamily, eukaryotic"/>
    <property type="match status" value="1"/>
</dbReference>
<feature type="domain" description="Glutathione synthase substrate-binding" evidence="18">
    <location>
        <begin position="237"/>
        <end position="334"/>
    </location>
</feature>
<dbReference type="EMBL" id="JAULJE010000011">
    <property type="protein sequence ID" value="KAK1337422.1"/>
    <property type="molecule type" value="Genomic_DNA"/>
</dbReference>
<dbReference type="InterPro" id="IPR037013">
    <property type="entry name" value="GSH-S_sub-bd_sf"/>
</dbReference>
<evidence type="ECO:0000313" key="20">
    <source>
        <dbReference type="Proteomes" id="UP001177744"/>
    </source>
</evidence>
<feature type="binding site" evidence="16">
    <location>
        <position position="176"/>
    </location>
    <ligand>
        <name>ATP</name>
        <dbReference type="ChEBI" id="CHEBI:30616"/>
    </ligand>
</feature>
<keyword evidence="12 15" id="KW-0460">Magnesium</keyword>
<dbReference type="InterPro" id="IPR005615">
    <property type="entry name" value="Glutathione_synthase"/>
</dbReference>
<keyword evidence="6" id="KW-0597">Phosphoprotein</keyword>
<evidence type="ECO:0000256" key="5">
    <source>
        <dbReference type="ARBA" id="ARBA00020821"/>
    </source>
</evidence>
<dbReference type="InterPro" id="IPR016185">
    <property type="entry name" value="PreATP-grasp_dom_sf"/>
</dbReference>
<keyword evidence="9 15" id="KW-0479">Metal-binding</keyword>
<feature type="binding site" evidence="16">
    <location>
        <position position="157"/>
    </location>
    <ligand>
        <name>substrate</name>
    </ligand>
</feature>
<dbReference type="PANTHER" id="PTHR11130">
    <property type="entry name" value="GLUTATHIONE SYNTHETASE"/>
    <property type="match status" value="1"/>
</dbReference>
<gene>
    <name evidence="19" type="ORF">QTO34_002048</name>
</gene>
<evidence type="ECO:0000256" key="10">
    <source>
        <dbReference type="ARBA" id="ARBA00022741"/>
    </source>
</evidence>
<evidence type="ECO:0000256" key="8">
    <source>
        <dbReference type="ARBA" id="ARBA00022684"/>
    </source>
</evidence>
<sequence length="517" mass="57141">MKLPCIIPPVSVFAGPWLSVTKPSPLLLLQVGMANSWGSFLQDEQQLEELARQAVDRALAEGVLLRTTQEPSSSDVVTYAPFTLFPSLVPSALLEQAYAVQMDFNLLVDAVSQNAAFLEQTLSSTIKRDTFTARLFDIYKQVLKEGVAQTVFLGLNRSDYMFQRNADGSPALKQIEINTISASFGGLASRTPAVHRHVLNVLSKTKEAARILSNNPSKGLALGIAKAWELYGSAKALVLLIAQEKERNVFDQRAIENELLARNIRVIRRRFEDVSEKGSLDQDRKLFLDGQEIAVVYFRDGYMPSQYNQQNWEARLLLERSRSVKCPDIATQLAGTKKVQQELSRVGVLEVLLPDQPEAVARLRATFAGLYSLDLTASDCFLTSYQGEEGDQAIAEALAAPSRFVLKPQREGGGNNLYGEEMVQALERLKDSEERASYILMEKIEPEPFGNCLLRPGCPVRVVQCISELGIFGVYVRQGKTLVMNKHVGHLLRTKATEHADGGVVAGVAVLDNPYPV</sequence>
<evidence type="ECO:0000256" key="9">
    <source>
        <dbReference type="ARBA" id="ARBA00022723"/>
    </source>
</evidence>
<evidence type="ECO:0000256" key="15">
    <source>
        <dbReference type="PIRNR" id="PIRNR001558"/>
    </source>
</evidence>
<dbReference type="Gene3D" id="1.10.1080.10">
    <property type="entry name" value="Glutathione Synthetase, Chain A, domain 3"/>
    <property type="match status" value="1"/>
</dbReference>
<comment type="similarity">
    <text evidence="2 15">Belongs to the eukaryotic GSH synthase family.</text>
</comment>
<evidence type="ECO:0000256" key="1">
    <source>
        <dbReference type="ARBA" id="ARBA00004965"/>
    </source>
</evidence>
<dbReference type="FunFam" id="3.40.50.1760:FF:000003">
    <property type="entry name" value="Glutathione synthetase"/>
    <property type="match status" value="1"/>
</dbReference>
<dbReference type="SUPFAM" id="SSF56059">
    <property type="entry name" value="Glutathione synthetase ATP-binding domain-like"/>
    <property type="match status" value="1"/>
</dbReference>
<feature type="binding site" evidence="16">
    <location>
        <position position="501"/>
    </location>
    <ligand>
        <name>ATP</name>
        <dbReference type="ChEBI" id="CHEBI:30616"/>
    </ligand>
</feature>
<feature type="binding site" evidence="17">
    <location>
        <position position="176"/>
    </location>
    <ligand>
        <name>Mg(2+)</name>
        <dbReference type="ChEBI" id="CHEBI:18420"/>
    </ligand>
</feature>
<feature type="binding site" evidence="16">
    <location>
        <begin position="407"/>
        <end position="416"/>
    </location>
    <ligand>
        <name>ATP</name>
        <dbReference type="ChEBI" id="CHEBI:30616"/>
    </ligand>
</feature>
<dbReference type="PANTHER" id="PTHR11130:SF0">
    <property type="entry name" value="GLUTATHIONE SYNTHETASE"/>
    <property type="match status" value="1"/>
</dbReference>
<feature type="binding site" evidence="16">
    <location>
        <position position="252"/>
    </location>
    <ligand>
        <name>substrate</name>
    </ligand>
</feature>
<keyword evidence="20" id="KW-1185">Reference proteome</keyword>